<gene>
    <name evidence="1" type="ORF">UH38_03055</name>
</gene>
<dbReference type="Proteomes" id="UP000032452">
    <property type="component" value="Unassembled WGS sequence"/>
</dbReference>
<sequence length="82" mass="9015">MMNPDGAMRQAGMTAMEYLDVCFKYIDKAYPNVNDEVKLHCASRMALAASIDFATAVFSGSVEGYPGVKVVARNENIDDFIE</sequence>
<protein>
    <submittedName>
        <fullName evidence="1">Uncharacterized protein</fullName>
    </submittedName>
</protein>
<evidence type="ECO:0000313" key="2">
    <source>
        <dbReference type="Proteomes" id="UP000032452"/>
    </source>
</evidence>
<accession>A0A0D9A0Q4</accession>
<evidence type="ECO:0000313" key="1">
    <source>
        <dbReference type="EMBL" id="KJH73061.1"/>
    </source>
</evidence>
<organism evidence="1 2">
    <name type="scientific">Aliterella atlantica CENA595</name>
    <dbReference type="NCBI Taxonomy" id="1618023"/>
    <lineage>
        <taxon>Bacteria</taxon>
        <taxon>Bacillati</taxon>
        <taxon>Cyanobacteriota</taxon>
        <taxon>Cyanophyceae</taxon>
        <taxon>Chroococcidiopsidales</taxon>
        <taxon>Aliterellaceae</taxon>
        <taxon>Aliterella</taxon>
    </lineage>
</organism>
<keyword evidence="2" id="KW-1185">Reference proteome</keyword>
<name>A0A0D9A0Q4_9CYAN</name>
<proteinExistence type="predicted"/>
<dbReference type="RefSeq" id="WP_045053155.1">
    <property type="nucleotide sequence ID" value="NZ_CAWMDP010000059.1"/>
</dbReference>
<reference evidence="1 2" key="1">
    <citation type="submission" date="2015-02" db="EMBL/GenBank/DDBJ databases">
        <title>Draft genome of a novel marine cyanobacterium (Chroococcales) isolated from South Atlantic Ocean.</title>
        <authorList>
            <person name="Rigonato J."/>
            <person name="Alvarenga D.O."/>
            <person name="Branco L.H."/>
            <person name="Varani A.M."/>
            <person name="Brandini F.P."/>
            <person name="Fiore M.F."/>
        </authorList>
    </citation>
    <scope>NUCLEOTIDE SEQUENCE [LARGE SCALE GENOMIC DNA]</scope>
    <source>
        <strain evidence="1 2">CENA595</strain>
    </source>
</reference>
<dbReference type="AlphaFoldDB" id="A0A0D9A0Q4"/>
<comment type="caution">
    <text evidence="1">The sequence shown here is derived from an EMBL/GenBank/DDBJ whole genome shotgun (WGS) entry which is preliminary data.</text>
</comment>
<dbReference type="EMBL" id="JYON01000002">
    <property type="protein sequence ID" value="KJH73061.1"/>
    <property type="molecule type" value="Genomic_DNA"/>
</dbReference>